<dbReference type="Gene3D" id="3.40.1730.10">
    <property type="entry name" value="pa0076 domain"/>
    <property type="match status" value="1"/>
</dbReference>
<dbReference type="NCBIfam" id="TIGR03373">
    <property type="entry name" value="VI_minor_4"/>
    <property type="match status" value="1"/>
</dbReference>
<reference evidence="1 2" key="1">
    <citation type="journal article" date="2020" name="Nature">
        <title>Bacterial chemolithoautotrophy via manganese oxidation.</title>
        <authorList>
            <person name="Yu H."/>
            <person name="Leadbetter J.R."/>
        </authorList>
    </citation>
    <scope>NUCLEOTIDE SEQUENCE [LARGE SCALE GENOMIC DNA]</scope>
    <source>
        <strain evidence="1 2">Mn-1</strain>
    </source>
</reference>
<evidence type="ECO:0000313" key="1">
    <source>
        <dbReference type="EMBL" id="NKE72391.1"/>
    </source>
</evidence>
<evidence type="ECO:0000313" key="2">
    <source>
        <dbReference type="Proteomes" id="UP000534783"/>
    </source>
</evidence>
<organism evidence="1 2">
    <name type="scientific">Candidatus Manganitrophus noduliformans</name>
    <dbReference type="NCBI Taxonomy" id="2606439"/>
    <lineage>
        <taxon>Bacteria</taxon>
        <taxon>Pseudomonadati</taxon>
        <taxon>Nitrospirota</taxon>
        <taxon>Nitrospiria</taxon>
        <taxon>Candidatus Troglogloeales</taxon>
        <taxon>Candidatus Manganitrophaceae</taxon>
        <taxon>Candidatus Manganitrophus</taxon>
    </lineage>
</organism>
<dbReference type="InterPro" id="IPR017748">
    <property type="entry name" value="TagF"/>
</dbReference>
<accession>A0A7X6DS54</accession>
<dbReference type="RefSeq" id="WP_168061974.1">
    <property type="nucleotide sequence ID" value="NZ_VTOW01000003.1"/>
</dbReference>
<keyword evidence="2" id="KW-1185">Reference proteome</keyword>
<dbReference type="AlphaFoldDB" id="A0A7X6DS54"/>
<comment type="caution">
    <text evidence="1">The sequence shown here is derived from an EMBL/GenBank/DDBJ whole genome shotgun (WGS) entry which is preliminary data.</text>
</comment>
<gene>
    <name evidence="1" type="primary">tagF</name>
    <name evidence="1" type="ORF">MNODULE_16695</name>
</gene>
<dbReference type="Pfam" id="PF09867">
    <property type="entry name" value="TagF_N"/>
    <property type="match status" value="1"/>
</dbReference>
<dbReference type="EMBL" id="VTOW01000003">
    <property type="protein sequence ID" value="NKE72391.1"/>
    <property type="molecule type" value="Genomic_DNA"/>
</dbReference>
<dbReference type="InterPro" id="IPR038225">
    <property type="entry name" value="TagF_sf"/>
</dbReference>
<name>A0A7X6DS54_9BACT</name>
<sequence>MGNGTFGCFGKLPIHSDFIRFRASGEEVRALDQWLQEGILAGKSRLGRGWEADYFQADPWNFVFQVEGTDSFLIGTLAPSRDQAGRSYPFFIFLRVDRKRFAAPIQFAPMTYASFLNEAAALARSGGSGMRLKEFLEHLERMNLPIPDDRAPAAEEENYRRFLQGEPSRAFWTALFGEFEHPKKYQVDQNLLAILGPMRQTSSSRLGFGLRFPLIASEKNRKEDIPLWIDLIARMLKRPPAALNLFWNRTPAKGTPWMMLFMGPPSAKSFLSLIAPSLDGGTAYELAPETAVELQTVKEKVDAGRRAVLENGEISLAAFLEKMGAV</sequence>
<protein>
    <submittedName>
        <fullName evidence="1">Type VI secretion system-associated protein TagF</fullName>
    </submittedName>
</protein>
<dbReference type="Proteomes" id="UP000534783">
    <property type="component" value="Unassembled WGS sequence"/>
</dbReference>
<proteinExistence type="predicted"/>